<keyword evidence="3" id="KW-0808">Transferase</keyword>
<dbReference type="EMBL" id="QGTR01000003">
    <property type="protein sequence ID" value="PWW00313.1"/>
    <property type="molecule type" value="Genomic_DNA"/>
</dbReference>
<dbReference type="Gene3D" id="3.90.550.10">
    <property type="entry name" value="Spore Coat Polysaccharide Biosynthesis Protein SpsA, Chain A"/>
    <property type="match status" value="1"/>
</dbReference>
<comment type="caution">
    <text evidence="3">The sequence shown here is derived from an EMBL/GenBank/DDBJ whole genome shotgun (WGS) entry which is preliminary data.</text>
</comment>
<keyword evidence="4" id="KW-1185">Reference proteome</keyword>
<dbReference type="SUPFAM" id="SSF53448">
    <property type="entry name" value="Nucleotide-diphospho-sugar transferases"/>
    <property type="match status" value="1"/>
</dbReference>
<evidence type="ECO:0000259" key="2">
    <source>
        <dbReference type="Pfam" id="PF00535"/>
    </source>
</evidence>
<organism evidence="3 4">
    <name type="scientific">Hoeflea marina</name>
    <dbReference type="NCBI Taxonomy" id="274592"/>
    <lineage>
        <taxon>Bacteria</taxon>
        <taxon>Pseudomonadati</taxon>
        <taxon>Pseudomonadota</taxon>
        <taxon>Alphaproteobacteria</taxon>
        <taxon>Hyphomicrobiales</taxon>
        <taxon>Rhizobiaceae</taxon>
        <taxon>Hoeflea</taxon>
    </lineage>
</organism>
<dbReference type="Pfam" id="PF00535">
    <property type="entry name" value="Glycos_transf_2"/>
    <property type="match status" value="1"/>
</dbReference>
<dbReference type="InterPro" id="IPR001173">
    <property type="entry name" value="Glyco_trans_2-like"/>
</dbReference>
<dbReference type="RefSeq" id="WP_110032544.1">
    <property type="nucleotide sequence ID" value="NZ_QGTR01000003.1"/>
</dbReference>
<sequence length="381" mass="41782">MTLLSICMPVRTRPDEALTCLRVLMRSQRQDFEIVIAGDCDNAAMLAGFADQHGDPRLRLLATGDRPLSPVEAANRLIEAARGEWLCLIGESDYVDPELCAVIAATIKRVPQADAIGWGSAGFTWPADRDGQEITHVPTRSELGILDQKQMMRRLFFWEDASNLPDCPFGVVHGAVRRSLMERIRDGFSGQWLDQDDLRWDHACKTVLMAGAMVYWERPMSVRGAGGDRSTRSSVTGSEPAADPAGPHAAPFPFSPGLGATARAALAIEAFKRRCGIELDGWEAGFVAACARDCETASRPQRFRARKEAYAAAIADWRGAPALAGFRPEFKFRTDTPRFQGHVDGRLYFDMDMGAPASAADFYDVIDAMLFPVALLDAKLA</sequence>
<dbReference type="GO" id="GO:0016740">
    <property type="term" value="F:transferase activity"/>
    <property type="evidence" value="ECO:0007669"/>
    <property type="project" value="UniProtKB-KW"/>
</dbReference>
<gene>
    <name evidence="3" type="ORF">DFR52_103516</name>
</gene>
<feature type="domain" description="Glycosyltransferase 2-like" evidence="2">
    <location>
        <begin position="5"/>
        <end position="117"/>
    </location>
</feature>
<evidence type="ECO:0000256" key="1">
    <source>
        <dbReference type="SAM" id="MobiDB-lite"/>
    </source>
</evidence>
<feature type="region of interest" description="Disordered" evidence="1">
    <location>
        <begin position="223"/>
        <end position="253"/>
    </location>
</feature>
<dbReference type="AlphaFoldDB" id="A0A317PIN6"/>
<dbReference type="Proteomes" id="UP000246352">
    <property type="component" value="Unassembled WGS sequence"/>
</dbReference>
<protein>
    <submittedName>
        <fullName evidence="3">Glycosyl transferase family 2</fullName>
    </submittedName>
</protein>
<proteinExistence type="predicted"/>
<evidence type="ECO:0000313" key="4">
    <source>
        <dbReference type="Proteomes" id="UP000246352"/>
    </source>
</evidence>
<name>A0A317PIN6_9HYPH</name>
<accession>A0A317PIN6</accession>
<feature type="compositionally biased region" description="Low complexity" evidence="1">
    <location>
        <begin position="240"/>
        <end position="252"/>
    </location>
</feature>
<dbReference type="InterPro" id="IPR029044">
    <property type="entry name" value="Nucleotide-diphossugar_trans"/>
</dbReference>
<evidence type="ECO:0000313" key="3">
    <source>
        <dbReference type="EMBL" id="PWW00313.1"/>
    </source>
</evidence>
<reference evidence="3 4" key="1">
    <citation type="submission" date="2018-05" db="EMBL/GenBank/DDBJ databases">
        <title>Genomic Encyclopedia of Type Strains, Phase IV (KMG-IV): sequencing the most valuable type-strain genomes for metagenomic binning, comparative biology and taxonomic classification.</title>
        <authorList>
            <person name="Goeker M."/>
        </authorList>
    </citation>
    <scope>NUCLEOTIDE SEQUENCE [LARGE SCALE GENOMIC DNA]</scope>
    <source>
        <strain evidence="3 4">DSM 16791</strain>
    </source>
</reference>
<dbReference type="OrthoDB" id="5291101at2"/>